<dbReference type="Proteomes" id="UP000554286">
    <property type="component" value="Unassembled WGS sequence"/>
</dbReference>
<protein>
    <recommendedName>
        <fullName evidence="3">Head fiber protein</fullName>
    </recommendedName>
</protein>
<name>A0A7W6RFG9_9PROT</name>
<comment type="caution">
    <text evidence="1">The sequence shown here is derived from an EMBL/GenBank/DDBJ whole genome shotgun (WGS) entry which is preliminary data.</text>
</comment>
<organism evidence="1 2">
    <name type="scientific">Roseospira visakhapatnamensis</name>
    <dbReference type="NCBI Taxonomy" id="390880"/>
    <lineage>
        <taxon>Bacteria</taxon>
        <taxon>Pseudomonadati</taxon>
        <taxon>Pseudomonadota</taxon>
        <taxon>Alphaproteobacteria</taxon>
        <taxon>Rhodospirillales</taxon>
        <taxon>Rhodospirillaceae</taxon>
        <taxon>Roseospira</taxon>
    </lineage>
</organism>
<keyword evidence="2" id="KW-1185">Reference proteome</keyword>
<proteinExistence type="predicted"/>
<evidence type="ECO:0000313" key="1">
    <source>
        <dbReference type="EMBL" id="MBB4267596.1"/>
    </source>
</evidence>
<evidence type="ECO:0000313" key="2">
    <source>
        <dbReference type="Proteomes" id="UP000554286"/>
    </source>
</evidence>
<sequence length="76" mass="7451">MSHVTQVYRDRDGDRLVIEAGGVIQVNAGGHIVGPTGAPATAIADATGGTTTDAEARAALNAVLAALRAVGIVASA</sequence>
<evidence type="ECO:0008006" key="3">
    <source>
        <dbReference type="Google" id="ProtNLM"/>
    </source>
</evidence>
<dbReference type="AlphaFoldDB" id="A0A7W6RFG9"/>
<gene>
    <name evidence="1" type="ORF">GGD89_003243</name>
</gene>
<dbReference type="RefSeq" id="WP_184047238.1">
    <property type="nucleotide sequence ID" value="NZ_JACIGK010000030.1"/>
</dbReference>
<accession>A0A7W6RFG9</accession>
<reference evidence="1 2" key="1">
    <citation type="submission" date="2020-08" db="EMBL/GenBank/DDBJ databases">
        <title>Genome sequencing of Purple Non-Sulfur Bacteria from various extreme environments.</title>
        <authorList>
            <person name="Mayer M."/>
        </authorList>
    </citation>
    <scope>NUCLEOTIDE SEQUENCE [LARGE SCALE GENOMIC DNA]</scope>
    <source>
        <strain evidence="1 2">JA131</strain>
    </source>
</reference>
<dbReference type="EMBL" id="JACIGK010000030">
    <property type="protein sequence ID" value="MBB4267596.1"/>
    <property type="molecule type" value="Genomic_DNA"/>
</dbReference>